<keyword evidence="1" id="KW-0732">Signal</keyword>
<dbReference type="OrthoDB" id="7929427at2"/>
<organism evidence="2 3">
    <name type="scientific">Cribrihabitans marinus</name>
    <dbReference type="NCBI Taxonomy" id="1227549"/>
    <lineage>
        <taxon>Bacteria</taxon>
        <taxon>Pseudomonadati</taxon>
        <taxon>Pseudomonadota</taxon>
        <taxon>Alphaproteobacteria</taxon>
        <taxon>Rhodobacterales</taxon>
        <taxon>Paracoccaceae</taxon>
        <taxon>Cribrihabitans</taxon>
    </lineage>
</organism>
<name>A0A1H6QKF1_9RHOB</name>
<dbReference type="RefSeq" id="WP_092361648.1">
    <property type="nucleotide sequence ID" value="NZ_BMGV01000001.1"/>
</dbReference>
<gene>
    <name evidence="2" type="ORF">SAMN05444007_101198</name>
</gene>
<protein>
    <recommendedName>
        <fullName evidence="4">Antifreeze glycopeptide polyprotein</fullName>
    </recommendedName>
</protein>
<dbReference type="AlphaFoldDB" id="A0A1H6QKF1"/>
<dbReference type="Proteomes" id="UP000199379">
    <property type="component" value="Unassembled WGS sequence"/>
</dbReference>
<accession>A0A1H6QKF1</accession>
<dbReference type="STRING" id="1227549.SAMN05444007_101198"/>
<evidence type="ECO:0008006" key="4">
    <source>
        <dbReference type="Google" id="ProtNLM"/>
    </source>
</evidence>
<evidence type="ECO:0000313" key="3">
    <source>
        <dbReference type="Proteomes" id="UP000199379"/>
    </source>
</evidence>
<keyword evidence="3" id="KW-1185">Reference proteome</keyword>
<sequence>MRIKQAVFPLLLPMGAVAQQPLSAIDWLNQPPPVELPGTVLLEPPVTPSALRPEVEVTPLESLSVPVGLVGTDVTGLPADLWRGSDVARIEELLDTVAVRDVPAMQSLLYTLLLSESGAPSGTGAGERLLLARIDRLMDLGAVDAAQELAQVAGPTASPDRFARWFDATLLTGDEDRSCKALAAEPHLSRDYAARIFCAARLGDWQSAALTLEAAHALDILPSHKLDLLDRFLSPEIYDGAPPLPRPDAPDPLAFRLHESIGERLNTATLPQPFAVADLRDIAGWKAQVEAAERLARTGALTPNHLLGLYTARQPAASGGVWDRVQAVQRFETALQTGSPEALGKTLPDAWAAMTDARLEVPFAELFAEALAKSDAGGLAWRIRLLSRDYEAAAATPPDQSAETQFLAAIAQGEPGRATPPDATARAITAGFDPEATPPAEISRIIRRGQLGEAILRAMALLASGDPGDLSDALATFRAVGLEDTARRAGLQLMLLDRG</sequence>
<feature type="chain" id="PRO_5011570623" description="Antifreeze glycopeptide polyprotein" evidence="1">
    <location>
        <begin position="19"/>
        <end position="499"/>
    </location>
</feature>
<proteinExistence type="predicted"/>
<evidence type="ECO:0000313" key="2">
    <source>
        <dbReference type="EMBL" id="SEI44218.1"/>
    </source>
</evidence>
<dbReference type="EMBL" id="FNYD01000001">
    <property type="protein sequence ID" value="SEI44218.1"/>
    <property type="molecule type" value="Genomic_DNA"/>
</dbReference>
<feature type="signal peptide" evidence="1">
    <location>
        <begin position="1"/>
        <end position="18"/>
    </location>
</feature>
<evidence type="ECO:0000256" key="1">
    <source>
        <dbReference type="SAM" id="SignalP"/>
    </source>
</evidence>
<reference evidence="2 3" key="1">
    <citation type="submission" date="2016-10" db="EMBL/GenBank/DDBJ databases">
        <authorList>
            <person name="de Groot N.N."/>
        </authorList>
    </citation>
    <scope>NUCLEOTIDE SEQUENCE [LARGE SCALE GENOMIC DNA]</scope>
    <source>
        <strain evidence="2 3">DSM 29340</strain>
    </source>
</reference>